<dbReference type="InterPro" id="IPR002734">
    <property type="entry name" value="RibDG_C"/>
</dbReference>
<accession>A0ABT6S5A9</accession>
<evidence type="ECO:0000259" key="1">
    <source>
        <dbReference type="Pfam" id="PF01872"/>
    </source>
</evidence>
<dbReference type="InterPro" id="IPR050765">
    <property type="entry name" value="Riboflavin_Biosynth_HTPR"/>
</dbReference>
<dbReference type="RefSeq" id="WP_282541218.1">
    <property type="nucleotide sequence ID" value="NZ_JASCIQ010000004.1"/>
</dbReference>
<protein>
    <submittedName>
        <fullName evidence="2">Dihydrofolate reductase family protein</fullName>
    </submittedName>
</protein>
<sequence length="189" mass="20969">MRKIIHFVHTSLDGNVEGPNGEFDWPVMGPELSAYSFSLMERADTFLYGRPVWEMMAGYWPNVESISDDPHDLKFAPIWRDSPKVVFSRTLTEPGHGARVINGENLVEQVNALKAEPGKDLLLMGGASLAAELTAHGLIDEHHVVVHPVVLGGGKALFPATAKRRDLRLVESRTFDSRTVLLRHQPAPQ</sequence>
<evidence type="ECO:0000313" key="2">
    <source>
        <dbReference type="EMBL" id="MDI3403270.1"/>
    </source>
</evidence>
<keyword evidence="3" id="KW-1185">Reference proteome</keyword>
<dbReference type="PANTHER" id="PTHR38011:SF11">
    <property type="entry name" value="2,5-DIAMINO-6-RIBOSYLAMINO-4(3H)-PYRIMIDINONE 5'-PHOSPHATE REDUCTASE"/>
    <property type="match status" value="1"/>
</dbReference>
<dbReference type="Proteomes" id="UP001223978">
    <property type="component" value="Unassembled WGS sequence"/>
</dbReference>
<feature type="domain" description="Bacterial bifunctional deaminase-reductase C-terminal" evidence="1">
    <location>
        <begin position="2"/>
        <end position="181"/>
    </location>
</feature>
<dbReference type="Gene3D" id="3.40.430.10">
    <property type="entry name" value="Dihydrofolate Reductase, subunit A"/>
    <property type="match status" value="1"/>
</dbReference>
<reference evidence="2 3" key="1">
    <citation type="submission" date="2023-05" db="EMBL/GenBank/DDBJ databases">
        <title>Draft genome sequence of Streptomyces sp. B-S-A6 isolated from a cave soil in Thailand.</title>
        <authorList>
            <person name="Chamroensaksri N."/>
            <person name="Muangham S."/>
        </authorList>
    </citation>
    <scope>NUCLEOTIDE SEQUENCE [LARGE SCALE GENOMIC DNA]</scope>
    <source>
        <strain evidence="2 3">B-S-A6</strain>
    </source>
</reference>
<name>A0ABT6S5A9_9ACTN</name>
<dbReference type="PANTHER" id="PTHR38011">
    <property type="entry name" value="DIHYDROFOLATE REDUCTASE FAMILY PROTEIN (AFU_ORTHOLOGUE AFUA_8G06820)"/>
    <property type="match status" value="1"/>
</dbReference>
<dbReference type="InterPro" id="IPR024072">
    <property type="entry name" value="DHFR-like_dom_sf"/>
</dbReference>
<evidence type="ECO:0000313" key="3">
    <source>
        <dbReference type="Proteomes" id="UP001223978"/>
    </source>
</evidence>
<dbReference type="EMBL" id="JASCIQ010000004">
    <property type="protein sequence ID" value="MDI3403270.1"/>
    <property type="molecule type" value="Genomic_DNA"/>
</dbReference>
<dbReference type="SUPFAM" id="SSF53597">
    <property type="entry name" value="Dihydrofolate reductase-like"/>
    <property type="match status" value="1"/>
</dbReference>
<dbReference type="Pfam" id="PF01872">
    <property type="entry name" value="RibD_C"/>
    <property type="match status" value="1"/>
</dbReference>
<gene>
    <name evidence="2" type="ORF">QIS96_05455</name>
</gene>
<proteinExistence type="predicted"/>
<comment type="caution">
    <text evidence="2">The sequence shown here is derived from an EMBL/GenBank/DDBJ whole genome shotgun (WGS) entry which is preliminary data.</text>
</comment>
<organism evidence="2 3">
    <name type="scientific">Streptomyces cavernicola</name>
    <dbReference type="NCBI Taxonomy" id="3043613"/>
    <lineage>
        <taxon>Bacteria</taxon>
        <taxon>Bacillati</taxon>
        <taxon>Actinomycetota</taxon>
        <taxon>Actinomycetes</taxon>
        <taxon>Kitasatosporales</taxon>
        <taxon>Streptomycetaceae</taxon>
        <taxon>Streptomyces</taxon>
    </lineage>
</organism>